<comment type="catalytic activity">
    <reaction evidence="7">
        <text>adenosine + H2O + H(+) = inosine + NH4(+)</text>
        <dbReference type="Rhea" id="RHEA:24408"/>
        <dbReference type="ChEBI" id="CHEBI:15377"/>
        <dbReference type="ChEBI" id="CHEBI:15378"/>
        <dbReference type="ChEBI" id="CHEBI:16335"/>
        <dbReference type="ChEBI" id="CHEBI:17596"/>
        <dbReference type="ChEBI" id="CHEBI:28938"/>
        <dbReference type="EC" id="3.5.4.4"/>
    </reaction>
    <physiologicalReaction direction="left-to-right" evidence="7">
        <dbReference type="Rhea" id="RHEA:24409"/>
    </physiologicalReaction>
</comment>
<protein>
    <recommendedName>
        <fullName evidence="10">Purine nucleoside phosphorylase</fullName>
    </recommendedName>
</protein>
<keyword evidence="4" id="KW-0479">Metal-binding</keyword>
<evidence type="ECO:0000256" key="9">
    <source>
        <dbReference type="ARBA" id="ARBA00049893"/>
    </source>
</evidence>
<dbReference type="Proteomes" id="UP000262878">
    <property type="component" value="Unassembled WGS sequence"/>
</dbReference>
<dbReference type="InterPro" id="IPR038371">
    <property type="entry name" value="Cu_polyphenol_OxRdtase_sf"/>
</dbReference>
<dbReference type="AlphaFoldDB" id="A0A348WQ57"/>
<evidence type="ECO:0000313" key="11">
    <source>
        <dbReference type="EMBL" id="HAR56669.1"/>
    </source>
</evidence>
<dbReference type="PANTHER" id="PTHR30616:SF2">
    <property type="entry name" value="PURINE NUCLEOSIDE PHOSPHORYLASE LACC1"/>
    <property type="match status" value="1"/>
</dbReference>
<evidence type="ECO:0000256" key="2">
    <source>
        <dbReference type="ARBA" id="ARBA00007353"/>
    </source>
</evidence>
<dbReference type="GO" id="GO:0016787">
    <property type="term" value="F:hydrolase activity"/>
    <property type="evidence" value="ECO:0007669"/>
    <property type="project" value="UniProtKB-KW"/>
</dbReference>
<dbReference type="CDD" id="cd16833">
    <property type="entry name" value="YfiH"/>
    <property type="match status" value="1"/>
</dbReference>
<evidence type="ECO:0000313" key="12">
    <source>
        <dbReference type="Proteomes" id="UP000262878"/>
    </source>
</evidence>
<comment type="catalytic activity">
    <reaction evidence="1">
        <text>inosine + phosphate = alpha-D-ribose 1-phosphate + hypoxanthine</text>
        <dbReference type="Rhea" id="RHEA:27646"/>
        <dbReference type="ChEBI" id="CHEBI:17368"/>
        <dbReference type="ChEBI" id="CHEBI:17596"/>
        <dbReference type="ChEBI" id="CHEBI:43474"/>
        <dbReference type="ChEBI" id="CHEBI:57720"/>
        <dbReference type="EC" id="2.4.2.1"/>
    </reaction>
    <physiologicalReaction direction="left-to-right" evidence="1">
        <dbReference type="Rhea" id="RHEA:27647"/>
    </physiologicalReaction>
</comment>
<proteinExistence type="inferred from homology"/>
<evidence type="ECO:0000256" key="7">
    <source>
        <dbReference type="ARBA" id="ARBA00047989"/>
    </source>
</evidence>
<keyword evidence="5" id="KW-0378">Hydrolase</keyword>
<gene>
    <name evidence="11" type="primary">pgeF</name>
    <name evidence="11" type="ORF">DCR58_07790</name>
</gene>
<dbReference type="SUPFAM" id="SSF64438">
    <property type="entry name" value="CNF1/YfiH-like putative cysteine hydrolases"/>
    <property type="match status" value="1"/>
</dbReference>
<evidence type="ECO:0000256" key="3">
    <source>
        <dbReference type="ARBA" id="ARBA00022679"/>
    </source>
</evidence>
<dbReference type="STRING" id="314276.OS145_03573"/>
<comment type="catalytic activity">
    <reaction evidence="8">
        <text>adenosine + phosphate = alpha-D-ribose 1-phosphate + adenine</text>
        <dbReference type="Rhea" id="RHEA:27642"/>
        <dbReference type="ChEBI" id="CHEBI:16335"/>
        <dbReference type="ChEBI" id="CHEBI:16708"/>
        <dbReference type="ChEBI" id="CHEBI:43474"/>
        <dbReference type="ChEBI" id="CHEBI:57720"/>
        <dbReference type="EC" id="2.4.2.1"/>
    </reaction>
    <physiologicalReaction direction="left-to-right" evidence="8">
        <dbReference type="Rhea" id="RHEA:27643"/>
    </physiologicalReaction>
</comment>
<dbReference type="NCBIfam" id="TIGR00726">
    <property type="entry name" value="peptidoglycan editing factor PgeF"/>
    <property type="match status" value="1"/>
</dbReference>
<evidence type="ECO:0000256" key="10">
    <source>
        <dbReference type="RuleBase" id="RU361274"/>
    </source>
</evidence>
<evidence type="ECO:0000256" key="5">
    <source>
        <dbReference type="ARBA" id="ARBA00022801"/>
    </source>
</evidence>
<evidence type="ECO:0000256" key="1">
    <source>
        <dbReference type="ARBA" id="ARBA00000553"/>
    </source>
</evidence>
<keyword evidence="3" id="KW-0808">Transferase</keyword>
<sequence>MTLKRILTPDWVLPPGISAAVTTRTVGNLAAHVGDDPAAVILRREQLRRELNLPFHVRWLQQQHTTKVSHVGALSEPCDAVWSDQPSVCAVLTADCLPILMCTRDGDRIAAVHAGWRGLVEGIIKNTVTAMKVKADQLSVWIGPAISQPMFQVGSEVRTAFIRRNINADIYFIPDGEGKWLADLSGLATQQLNNLGISDVTLSNRCTYRESDAWYSWRRAQEPARMASLIWRS</sequence>
<comment type="caution">
    <text evidence="11">The sequence shown here is derived from an EMBL/GenBank/DDBJ whole genome shotgun (WGS) entry which is preliminary data.</text>
</comment>
<organism evidence="11 12">
    <name type="scientific">Idiomarina baltica</name>
    <dbReference type="NCBI Taxonomy" id="190892"/>
    <lineage>
        <taxon>Bacteria</taxon>
        <taxon>Pseudomonadati</taxon>
        <taxon>Pseudomonadota</taxon>
        <taxon>Gammaproteobacteria</taxon>
        <taxon>Alteromonadales</taxon>
        <taxon>Idiomarinaceae</taxon>
        <taxon>Idiomarina</taxon>
    </lineage>
</organism>
<evidence type="ECO:0000256" key="8">
    <source>
        <dbReference type="ARBA" id="ARBA00048968"/>
    </source>
</evidence>
<dbReference type="InterPro" id="IPR011324">
    <property type="entry name" value="Cytotoxic_necrot_fac-like_cat"/>
</dbReference>
<keyword evidence="6" id="KW-0862">Zinc</keyword>
<evidence type="ECO:0000256" key="6">
    <source>
        <dbReference type="ARBA" id="ARBA00022833"/>
    </source>
</evidence>
<comment type="catalytic activity">
    <reaction evidence="9">
        <text>S-methyl-5'-thioadenosine + phosphate = 5-(methylsulfanyl)-alpha-D-ribose 1-phosphate + adenine</text>
        <dbReference type="Rhea" id="RHEA:11852"/>
        <dbReference type="ChEBI" id="CHEBI:16708"/>
        <dbReference type="ChEBI" id="CHEBI:17509"/>
        <dbReference type="ChEBI" id="CHEBI:43474"/>
        <dbReference type="ChEBI" id="CHEBI:58533"/>
        <dbReference type="EC" id="2.4.2.28"/>
    </reaction>
    <physiologicalReaction direction="left-to-right" evidence="9">
        <dbReference type="Rhea" id="RHEA:11853"/>
    </physiologicalReaction>
</comment>
<dbReference type="EMBL" id="DMUP01000182">
    <property type="protein sequence ID" value="HAR56669.1"/>
    <property type="molecule type" value="Genomic_DNA"/>
</dbReference>
<dbReference type="PANTHER" id="PTHR30616">
    <property type="entry name" value="UNCHARACTERIZED PROTEIN YFIH"/>
    <property type="match status" value="1"/>
</dbReference>
<name>A0A348WQ57_9GAMM</name>
<dbReference type="GO" id="GO:0005507">
    <property type="term" value="F:copper ion binding"/>
    <property type="evidence" value="ECO:0007669"/>
    <property type="project" value="TreeGrafter"/>
</dbReference>
<dbReference type="InterPro" id="IPR003730">
    <property type="entry name" value="Cu_polyphenol_OxRdtase"/>
</dbReference>
<reference evidence="11 12" key="1">
    <citation type="journal article" date="2018" name="Nat. Biotechnol.">
        <title>A standardized bacterial taxonomy based on genome phylogeny substantially revises the tree of life.</title>
        <authorList>
            <person name="Parks D.H."/>
            <person name="Chuvochina M."/>
            <person name="Waite D.W."/>
            <person name="Rinke C."/>
            <person name="Skarshewski A."/>
            <person name="Chaumeil P.A."/>
            <person name="Hugenholtz P."/>
        </authorList>
    </citation>
    <scope>NUCLEOTIDE SEQUENCE [LARGE SCALE GENOMIC DNA]</scope>
    <source>
        <strain evidence="11">UBA9360</strain>
    </source>
</reference>
<evidence type="ECO:0000256" key="4">
    <source>
        <dbReference type="ARBA" id="ARBA00022723"/>
    </source>
</evidence>
<dbReference type="Gene3D" id="3.60.140.10">
    <property type="entry name" value="CNF1/YfiH-like putative cysteine hydrolases"/>
    <property type="match status" value="1"/>
</dbReference>
<comment type="similarity">
    <text evidence="2 10">Belongs to the purine nucleoside phosphorylase YfiH/LACC1 family.</text>
</comment>
<dbReference type="Pfam" id="PF02578">
    <property type="entry name" value="Cu-oxidase_4"/>
    <property type="match status" value="1"/>
</dbReference>
<dbReference type="GO" id="GO:0017061">
    <property type="term" value="F:S-methyl-5-thioadenosine phosphorylase activity"/>
    <property type="evidence" value="ECO:0007669"/>
    <property type="project" value="UniProtKB-EC"/>
</dbReference>
<accession>A0A348WQ57</accession>